<evidence type="ECO:0000313" key="5">
    <source>
        <dbReference type="Proteomes" id="UP000270581"/>
    </source>
</evidence>
<organism evidence="4 5">
    <name type="scientific">Halosegnis longus</name>
    <dbReference type="NCBI Taxonomy" id="2216012"/>
    <lineage>
        <taxon>Archaea</taxon>
        <taxon>Methanobacteriati</taxon>
        <taxon>Methanobacteriota</taxon>
        <taxon>Stenosarchaea group</taxon>
        <taxon>Halobacteria</taxon>
        <taxon>Halobacteriales</taxon>
        <taxon>Natronomonadaceae</taxon>
        <taxon>Halosegnis</taxon>
    </lineage>
</organism>
<feature type="domain" description="PGF-CTERM archaeal protein-sorting signal" evidence="3">
    <location>
        <begin position="138"/>
        <end position="160"/>
    </location>
</feature>
<evidence type="ECO:0000313" key="4">
    <source>
        <dbReference type="EMBL" id="RNJ27542.1"/>
    </source>
</evidence>
<reference evidence="4 5" key="1">
    <citation type="submission" date="2018-11" db="EMBL/GenBank/DDBJ databases">
        <title>Genome sequences of Natronomonas sp. CBA1133.</title>
        <authorList>
            <person name="Roh S.W."/>
            <person name="Cha I.-T."/>
        </authorList>
    </citation>
    <scope>NUCLEOTIDE SEQUENCE [LARGE SCALE GENOMIC DNA]</scope>
    <source>
        <strain evidence="4 5">CBA1133</strain>
    </source>
</reference>
<gene>
    <name evidence="4" type="ORF">Nmn1133_10875</name>
</gene>
<evidence type="ECO:0000256" key="1">
    <source>
        <dbReference type="ARBA" id="ARBA00022729"/>
    </source>
</evidence>
<keyword evidence="5" id="KW-1185">Reference proteome</keyword>
<dbReference type="InterPro" id="IPR026371">
    <property type="entry name" value="PGF_CTERM"/>
</dbReference>
<dbReference type="Proteomes" id="UP000270581">
    <property type="component" value="Unassembled WGS sequence"/>
</dbReference>
<accession>A0AAJ4RB46</accession>
<dbReference type="NCBIfam" id="NF045517">
    <property type="entry name" value="halo_surf_dom"/>
    <property type="match status" value="1"/>
</dbReference>
<sequence>MVAPSSEQIISGTTSIAAGSEITVRARATGDNSFLKTADVTVGEDGDFSGTFDFSDTSNATEFTVSVPNEGVEDNAEVDGIVSDAAQMETPTPTPEPATDTPTPEPDEGTDTPTATPGPATDTPTDGGDTTTETSGSQPGFGGAVAIVALAGAALIALRRDN</sequence>
<dbReference type="Pfam" id="PF18204">
    <property type="entry name" value="PGF-CTERM"/>
    <property type="match status" value="1"/>
</dbReference>
<protein>
    <submittedName>
        <fullName evidence="4">PGF-CTERM sorting domain-containing protein</fullName>
    </submittedName>
</protein>
<dbReference type="EMBL" id="RJJC01000001">
    <property type="protein sequence ID" value="RNJ27542.1"/>
    <property type="molecule type" value="Genomic_DNA"/>
</dbReference>
<keyword evidence="1" id="KW-0732">Signal</keyword>
<feature type="region of interest" description="Disordered" evidence="2">
    <location>
        <begin position="65"/>
        <end position="141"/>
    </location>
</feature>
<feature type="compositionally biased region" description="Low complexity" evidence="2">
    <location>
        <begin position="111"/>
        <end position="134"/>
    </location>
</feature>
<evidence type="ECO:0000256" key="2">
    <source>
        <dbReference type="SAM" id="MobiDB-lite"/>
    </source>
</evidence>
<dbReference type="GO" id="GO:0030115">
    <property type="term" value="C:S-layer"/>
    <property type="evidence" value="ECO:0007669"/>
    <property type="project" value="UniProtKB-SubCell"/>
</dbReference>
<evidence type="ECO:0000259" key="3">
    <source>
        <dbReference type="Pfam" id="PF18204"/>
    </source>
</evidence>
<proteinExistence type="predicted"/>
<comment type="caution">
    <text evidence="4">The sequence shown here is derived from an EMBL/GenBank/DDBJ whole genome shotgun (WGS) entry which is preliminary data.</text>
</comment>
<dbReference type="AlphaFoldDB" id="A0AAJ4RB46"/>
<dbReference type="GO" id="GO:0005886">
    <property type="term" value="C:plasma membrane"/>
    <property type="evidence" value="ECO:0007669"/>
    <property type="project" value="UniProtKB-SubCell"/>
</dbReference>
<dbReference type="NCBIfam" id="TIGR04126">
    <property type="entry name" value="PGF_CTERM"/>
    <property type="match status" value="1"/>
</dbReference>
<name>A0AAJ4RB46_9EURY</name>